<accession>I1XG05</accession>
<name>I1XG05_METNJ</name>
<protein>
    <submittedName>
        <fullName evidence="1">Uncharacterized protein</fullName>
    </submittedName>
</protein>
<evidence type="ECO:0000313" key="2">
    <source>
        <dbReference type="Proteomes" id="UP000009144"/>
    </source>
</evidence>
<gene>
    <name evidence="1" type="ordered locus">Q7A_475</name>
</gene>
<organism evidence="1 2">
    <name type="scientific">Methylophaga nitratireducenticrescens</name>
    <dbReference type="NCBI Taxonomy" id="754476"/>
    <lineage>
        <taxon>Bacteria</taxon>
        <taxon>Pseudomonadati</taxon>
        <taxon>Pseudomonadota</taxon>
        <taxon>Gammaproteobacteria</taxon>
        <taxon>Thiotrichales</taxon>
        <taxon>Piscirickettsiaceae</taxon>
        <taxon>Methylophaga</taxon>
    </lineage>
</organism>
<dbReference type="AlphaFoldDB" id="I1XG05"/>
<dbReference type="Proteomes" id="UP000009144">
    <property type="component" value="Chromosome"/>
</dbReference>
<sequence length="46" mass="5464">MILPFYQIRRSSVSFVDHCYVGHWRFSLCDDALPDINPEYDDKNPC</sequence>
<dbReference type="HOGENOM" id="CLU_3185697_0_0_6"/>
<proteinExistence type="predicted"/>
<dbReference type="PATRIC" id="fig|754476.3.peg.470"/>
<keyword evidence="2" id="KW-1185">Reference proteome</keyword>
<evidence type="ECO:0000313" key="1">
    <source>
        <dbReference type="EMBL" id="AFI83324.1"/>
    </source>
</evidence>
<reference evidence="1 2" key="2">
    <citation type="journal article" date="2013" name="Int. J. Syst. Evol. Microbiol.">
        <title>Methylophaga nitratireducenticrescens sp. nov. and Methylophaga frappieri sp. nov., isolated from the biofilm of the methanol-fed denitrification system treating the seawater at the Montreal Biodome.</title>
        <authorList>
            <person name="Villeneuve C."/>
            <person name="Martineau C."/>
            <person name="Mauffrey F."/>
            <person name="Villemur R."/>
        </authorList>
    </citation>
    <scope>NUCLEOTIDE SEQUENCE [LARGE SCALE GENOMIC DNA]</scope>
    <source>
        <strain evidence="1 2">JAM1</strain>
    </source>
</reference>
<dbReference type="EMBL" id="CP003390">
    <property type="protein sequence ID" value="AFI83324.1"/>
    <property type="molecule type" value="Genomic_DNA"/>
</dbReference>
<reference evidence="1 2" key="1">
    <citation type="journal article" date="2012" name="J. Bacteriol.">
        <title>Complete genome sequences of Methylophaga sp. strain JAM1 and Methylophaga sp. strain JAM7.</title>
        <authorList>
            <person name="Villeneuve C."/>
            <person name="Martineau C."/>
            <person name="Mauffrey F."/>
            <person name="Villemur R."/>
        </authorList>
    </citation>
    <scope>NUCLEOTIDE SEQUENCE [LARGE SCALE GENOMIC DNA]</scope>
    <source>
        <strain evidence="1 2">JAM1</strain>
    </source>
</reference>